<keyword evidence="2" id="KW-1185">Reference proteome</keyword>
<evidence type="ECO:0000313" key="1">
    <source>
        <dbReference type="EMBL" id="QTA85716.1"/>
    </source>
</evidence>
<protein>
    <submittedName>
        <fullName evidence="1">Uncharacterized protein</fullName>
    </submittedName>
</protein>
<dbReference type="EMBL" id="CP061800">
    <property type="protein sequence ID" value="QTA85716.1"/>
    <property type="molecule type" value="Genomic_DNA"/>
</dbReference>
<accession>A0A975BI04</accession>
<evidence type="ECO:0000313" key="2">
    <source>
        <dbReference type="Proteomes" id="UP000663722"/>
    </source>
</evidence>
<dbReference type="AlphaFoldDB" id="A0A975BI04"/>
<proteinExistence type="predicted"/>
<dbReference type="RefSeq" id="WP_207681651.1">
    <property type="nucleotide sequence ID" value="NZ_CP061800.1"/>
</dbReference>
<dbReference type="KEGG" id="dmm:dnm_017300"/>
<organism evidence="1 2">
    <name type="scientific">Desulfonema magnum</name>
    <dbReference type="NCBI Taxonomy" id="45655"/>
    <lineage>
        <taxon>Bacteria</taxon>
        <taxon>Pseudomonadati</taxon>
        <taxon>Thermodesulfobacteriota</taxon>
        <taxon>Desulfobacteria</taxon>
        <taxon>Desulfobacterales</taxon>
        <taxon>Desulfococcaceae</taxon>
        <taxon>Desulfonema</taxon>
    </lineage>
</organism>
<sequence>MLQWKRANELSKDLSIVNIQAFRKETYRRLSDNFFSDAVNINRHLCQVLQSLPETGSFPSGQKRNSQSIFNRNGYMNLYRWCVTDNPRFAGANGAATALWEFLFGDLPRQLAEAGGNDGNDIITEEKVWNDWYAGIS</sequence>
<gene>
    <name evidence="1" type="ORF">dnm_017300</name>
</gene>
<name>A0A975BI04_9BACT</name>
<reference evidence="1" key="1">
    <citation type="journal article" date="2021" name="Microb. Physiol.">
        <title>Proteogenomic Insights into the Physiology of Marine, Sulfate-Reducing, Filamentous Desulfonema limicola and Desulfonema magnum.</title>
        <authorList>
            <person name="Schnaars V."/>
            <person name="Wohlbrand L."/>
            <person name="Scheve S."/>
            <person name="Hinrichs C."/>
            <person name="Reinhardt R."/>
            <person name="Rabus R."/>
        </authorList>
    </citation>
    <scope>NUCLEOTIDE SEQUENCE</scope>
    <source>
        <strain evidence="1">4be13</strain>
    </source>
</reference>
<dbReference type="Proteomes" id="UP000663722">
    <property type="component" value="Chromosome"/>
</dbReference>